<protein>
    <submittedName>
        <fullName evidence="2">Uncharacterized protein</fullName>
    </submittedName>
</protein>
<dbReference type="EMBL" id="JAERQM010000003">
    <property type="protein sequence ID" value="MBU8544644.1"/>
    <property type="molecule type" value="Genomic_DNA"/>
</dbReference>
<keyword evidence="3" id="KW-1185">Reference proteome</keyword>
<evidence type="ECO:0000313" key="3">
    <source>
        <dbReference type="Proteomes" id="UP000689967"/>
    </source>
</evidence>
<evidence type="ECO:0000256" key="1">
    <source>
        <dbReference type="SAM" id="MobiDB-lite"/>
    </source>
</evidence>
<dbReference type="Proteomes" id="UP000689967">
    <property type="component" value="Unassembled WGS sequence"/>
</dbReference>
<sequence length="70" mass="6983">MPDQKPVAEGDSGTGIPAGTARDGTETRPDIGGTASGRRQLKKAEQKPGETLSPEAGGGAGAGRHWPGDS</sequence>
<organism evidence="2 3">
    <name type="scientific">Falsiroseomonas oleicola</name>
    <dbReference type="NCBI Taxonomy" id="2801474"/>
    <lineage>
        <taxon>Bacteria</taxon>
        <taxon>Pseudomonadati</taxon>
        <taxon>Pseudomonadota</taxon>
        <taxon>Alphaproteobacteria</taxon>
        <taxon>Acetobacterales</taxon>
        <taxon>Roseomonadaceae</taxon>
        <taxon>Falsiroseomonas</taxon>
    </lineage>
</organism>
<reference evidence="2 3" key="1">
    <citation type="submission" date="2021-01" db="EMBL/GenBank/DDBJ databases">
        <title>Roseomonas sp. nov, a bacterium isolated from an oil production mixture in Yumen Oilfield.</title>
        <authorList>
            <person name="Wu D."/>
        </authorList>
    </citation>
    <scope>NUCLEOTIDE SEQUENCE [LARGE SCALE GENOMIC DNA]</scope>
    <source>
        <strain evidence="2 3">ROY-5-3</strain>
    </source>
</reference>
<name>A0ABS6H7G6_9PROT</name>
<feature type="region of interest" description="Disordered" evidence="1">
    <location>
        <begin position="1"/>
        <end position="70"/>
    </location>
</feature>
<accession>A0ABS6H7G6</accession>
<evidence type="ECO:0000313" key="2">
    <source>
        <dbReference type="EMBL" id="MBU8544644.1"/>
    </source>
</evidence>
<dbReference type="RefSeq" id="WP_216876022.1">
    <property type="nucleotide sequence ID" value="NZ_JAERQM010000003.1"/>
</dbReference>
<comment type="caution">
    <text evidence="2">The sequence shown here is derived from an EMBL/GenBank/DDBJ whole genome shotgun (WGS) entry which is preliminary data.</text>
</comment>
<proteinExistence type="predicted"/>
<gene>
    <name evidence="2" type="ORF">JJQ90_13060</name>
</gene>